<gene>
    <name evidence="3" type="primary">smpB</name>
    <name evidence="4" type="ORF">M787_003990</name>
</gene>
<accession>A0A173DZY2</accession>
<dbReference type="PROSITE" id="PS01317">
    <property type="entry name" value="SSRP"/>
    <property type="match status" value="1"/>
</dbReference>
<dbReference type="Proteomes" id="UP000019147">
    <property type="component" value="Chromosome"/>
</dbReference>
<comment type="function">
    <text evidence="3">Required for rescue of stalled ribosomes mediated by trans-translation. Binds to transfer-messenger RNA (tmRNA), required for stable association of tmRNA with ribosomes. tmRNA and SmpB together mimic tRNA shape, replacing the anticodon stem-loop with SmpB. tmRNA is encoded by the ssrA gene; the 2 termini fold to resemble tRNA(Ala) and it encodes a 'tag peptide', a short internal open reading frame. During trans-translation Ala-aminoacylated tmRNA acts like a tRNA, entering the A-site of stalled ribosomes, displacing the stalled mRNA. The ribosome then switches to translate the ORF on the tmRNA; the nascent peptide is terminated with the 'tag peptide' encoded by the tmRNA and targeted for degradation. The ribosome is freed to recommence translation, which seems to be the essential function of trans-translation.</text>
</comment>
<keyword evidence="1 3" id="KW-0963">Cytoplasm</keyword>
<organism evidence="4 5">
    <name type="scientific">Chlamydia gallinacea 08-1274/3</name>
    <dbReference type="NCBI Taxonomy" id="1143323"/>
    <lineage>
        <taxon>Bacteria</taxon>
        <taxon>Pseudomonadati</taxon>
        <taxon>Chlamydiota</taxon>
        <taxon>Chlamydiia</taxon>
        <taxon>Chlamydiales</taxon>
        <taxon>Chlamydiaceae</taxon>
        <taxon>Chlamydia/Chlamydophila group</taxon>
        <taxon>Chlamydia</taxon>
    </lineage>
</organism>
<reference evidence="4 5" key="1">
    <citation type="journal article" date="2014" name="Syst. Appl. Microbiol.">
        <title>Evidence for the existence of two new members of the family Chlamydiaceae and proposal of Chlamydia avium sp. nov. and Chlamydia gallinacea sp. nov.</title>
        <authorList>
            <person name="Sachse K."/>
            <person name="Laroucau K."/>
            <person name="Riege K."/>
            <person name="Wehner S."/>
            <person name="Dilcher M."/>
            <person name="Creasy H.H."/>
            <person name="Weidmann M."/>
            <person name="Myers G."/>
            <person name="Vorimore F."/>
            <person name="Vicari N."/>
            <person name="Magnino S."/>
            <person name="Liebler-Tenorio E."/>
            <person name="Ruettger A."/>
            <person name="Bavoil P.M."/>
            <person name="Hufert F.T."/>
            <person name="Rossello-Mora R."/>
            <person name="Marz M."/>
        </authorList>
    </citation>
    <scope>NUCLEOTIDE SEQUENCE [LARGE SCALE GENOMIC DNA]</scope>
    <source>
        <strain evidence="4 5">08-1274/3</strain>
    </source>
</reference>
<comment type="subcellular location">
    <subcellularLocation>
        <location evidence="3">Cytoplasm</location>
    </subcellularLocation>
    <text evidence="3">The tmRNA-SmpB complex associates with stalled 70S ribosomes.</text>
</comment>
<dbReference type="InterPro" id="IPR023620">
    <property type="entry name" value="SmpB"/>
</dbReference>
<name>A0A173DZY2_9CHLA</name>
<dbReference type="PANTHER" id="PTHR30308">
    <property type="entry name" value="TMRNA-BINDING COMPONENT OF TRANS-TRANSLATION TAGGING COMPLEX"/>
    <property type="match status" value="1"/>
</dbReference>
<protein>
    <recommendedName>
        <fullName evidence="3">SsrA-binding protein</fullName>
    </recommendedName>
    <alternativeName>
        <fullName evidence="3">Small protein B</fullName>
    </alternativeName>
</protein>
<dbReference type="Gene3D" id="2.40.280.10">
    <property type="match status" value="1"/>
</dbReference>
<dbReference type="NCBIfam" id="TIGR00086">
    <property type="entry name" value="smpB"/>
    <property type="match status" value="1"/>
</dbReference>
<comment type="similarity">
    <text evidence="3">Belongs to the SmpB family.</text>
</comment>
<dbReference type="InterPro" id="IPR020081">
    <property type="entry name" value="SsrA-bd_prot_CS"/>
</dbReference>
<dbReference type="CDD" id="cd09294">
    <property type="entry name" value="SmpB"/>
    <property type="match status" value="1"/>
</dbReference>
<evidence type="ECO:0000256" key="1">
    <source>
        <dbReference type="ARBA" id="ARBA00022490"/>
    </source>
</evidence>
<evidence type="ECO:0000256" key="2">
    <source>
        <dbReference type="ARBA" id="ARBA00022884"/>
    </source>
</evidence>
<proteinExistence type="inferred from homology"/>
<dbReference type="InterPro" id="IPR000037">
    <property type="entry name" value="SsrA-bd_prot"/>
</dbReference>
<dbReference type="GO" id="GO:0003723">
    <property type="term" value="F:RNA binding"/>
    <property type="evidence" value="ECO:0007669"/>
    <property type="project" value="UniProtKB-UniRule"/>
</dbReference>
<dbReference type="HAMAP" id="MF_00023">
    <property type="entry name" value="SmpB"/>
    <property type="match status" value="1"/>
</dbReference>
<dbReference type="OrthoDB" id="9805462at2"/>
<dbReference type="PANTHER" id="PTHR30308:SF2">
    <property type="entry name" value="SSRA-BINDING PROTEIN"/>
    <property type="match status" value="1"/>
</dbReference>
<dbReference type="eggNOG" id="COG0691">
    <property type="taxonomic scope" value="Bacteria"/>
</dbReference>
<dbReference type="STRING" id="1143323.M787_003990"/>
<dbReference type="GO" id="GO:0070930">
    <property type="term" value="P:trans-translation-dependent protein tagging"/>
    <property type="evidence" value="ECO:0007669"/>
    <property type="project" value="TreeGrafter"/>
</dbReference>
<dbReference type="RefSeq" id="WP_021828288.1">
    <property type="nucleotide sequence ID" value="NZ_CP015840.1"/>
</dbReference>
<dbReference type="GO" id="GO:0005829">
    <property type="term" value="C:cytosol"/>
    <property type="evidence" value="ECO:0007669"/>
    <property type="project" value="TreeGrafter"/>
</dbReference>
<dbReference type="GO" id="GO:0070929">
    <property type="term" value="P:trans-translation"/>
    <property type="evidence" value="ECO:0007669"/>
    <property type="project" value="UniProtKB-UniRule"/>
</dbReference>
<dbReference type="EMBL" id="CP015840">
    <property type="protein sequence ID" value="ANG66469.1"/>
    <property type="molecule type" value="Genomic_DNA"/>
</dbReference>
<sequence length="150" mass="17185">MSGKEIVSNRKALHNYEVLETLDAGIVLTGTEIKSLRDHGGNLSDSYVSIAKGEAWLIHASIAPYRFGNIYNHEERRKRKLLLHKYEIRKLEGKIAQKGITVIPLGMFISRGYVKVRLGCCRGKKLHDKRQAIITREKQREAQAALKRYR</sequence>
<dbReference type="AlphaFoldDB" id="A0A173DZY2"/>
<keyword evidence="2 3" id="KW-0694">RNA-binding</keyword>
<dbReference type="NCBIfam" id="NF003843">
    <property type="entry name" value="PRK05422.1"/>
    <property type="match status" value="1"/>
</dbReference>
<dbReference type="KEGG" id="cgz:M787_003990"/>
<dbReference type="SUPFAM" id="SSF74982">
    <property type="entry name" value="Small protein B (SmpB)"/>
    <property type="match status" value="1"/>
</dbReference>
<dbReference type="GeneID" id="81478465"/>
<evidence type="ECO:0000256" key="3">
    <source>
        <dbReference type="HAMAP-Rule" id="MF_00023"/>
    </source>
</evidence>
<evidence type="ECO:0000313" key="4">
    <source>
        <dbReference type="EMBL" id="ANG66469.1"/>
    </source>
</evidence>
<evidence type="ECO:0000313" key="5">
    <source>
        <dbReference type="Proteomes" id="UP000019147"/>
    </source>
</evidence>
<dbReference type="Pfam" id="PF01668">
    <property type="entry name" value="SmpB"/>
    <property type="match status" value="1"/>
</dbReference>